<keyword evidence="2" id="KW-1185">Reference proteome</keyword>
<dbReference type="Gene3D" id="1.25.40.10">
    <property type="entry name" value="Tetratricopeptide repeat domain"/>
    <property type="match status" value="1"/>
</dbReference>
<comment type="caution">
    <text evidence="1">The sequence shown here is derived from an EMBL/GenBank/DDBJ whole genome shotgun (WGS) entry which is preliminary data.</text>
</comment>
<gene>
    <name evidence="1" type="ORF">SYV04_33630</name>
</gene>
<evidence type="ECO:0000313" key="1">
    <source>
        <dbReference type="EMBL" id="MDY7231381.1"/>
    </source>
</evidence>
<proteinExistence type="predicted"/>
<accession>A0ABU5HD42</accession>
<dbReference type="EMBL" id="JAXIVS010000014">
    <property type="protein sequence ID" value="MDY7231381.1"/>
    <property type="molecule type" value="Genomic_DNA"/>
</dbReference>
<dbReference type="InterPro" id="IPR011990">
    <property type="entry name" value="TPR-like_helical_dom_sf"/>
</dbReference>
<evidence type="ECO:0000313" key="2">
    <source>
        <dbReference type="Proteomes" id="UP001291309"/>
    </source>
</evidence>
<protein>
    <recommendedName>
        <fullName evidence="3">Tetratricopeptide repeat protein</fullName>
    </recommendedName>
</protein>
<organism evidence="1 2">
    <name type="scientific">Hyalangium rubrum</name>
    <dbReference type="NCBI Taxonomy" id="3103134"/>
    <lineage>
        <taxon>Bacteria</taxon>
        <taxon>Pseudomonadati</taxon>
        <taxon>Myxococcota</taxon>
        <taxon>Myxococcia</taxon>
        <taxon>Myxococcales</taxon>
        <taxon>Cystobacterineae</taxon>
        <taxon>Archangiaceae</taxon>
        <taxon>Hyalangium</taxon>
    </lineage>
</organism>
<dbReference type="Proteomes" id="UP001291309">
    <property type="component" value="Unassembled WGS sequence"/>
</dbReference>
<reference evidence="1 2" key="1">
    <citation type="submission" date="2023-12" db="EMBL/GenBank/DDBJ databases">
        <title>the genome sequence of Hyalangium sp. s54d21.</title>
        <authorList>
            <person name="Zhang X."/>
        </authorList>
    </citation>
    <scope>NUCLEOTIDE SEQUENCE [LARGE SCALE GENOMIC DNA]</scope>
    <source>
        <strain evidence="2">s54d21</strain>
    </source>
</reference>
<sequence length="179" mass="19591">MAHLSPQDLLAKFQALREAARQEPRGSADQLKLHRELVEACPAFTPNLLELARLLRLADEPGVDVEEMLAEVHRLLEHAVQVSNRSADSLIELAYFLDTHRASPDEACKLLEEGASKALESLEDAWAGLIRLHSMEGRLPQALALSAQAEKVFPESERIQAAIADARQSALVAGLISDS</sequence>
<evidence type="ECO:0008006" key="3">
    <source>
        <dbReference type="Google" id="ProtNLM"/>
    </source>
</evidence>
<dbReference type="RefSeq" id="WP_321550091.1">
    <property type="nucleotide sequence ID" value="NZ_JAXIVS010000014.1"/>
</dbReference>
<name>A0ABU5HD42_9BACT</name>